<gene>
    <name evidence="1" type="ORF">LCGC14_1866390</name>
</gene>
<evidence type="ECO:0000313" key="1">
    <source>
        <dbReference type="EMBL" id="KKL94272.1"/>
    </source>
</evidence>
<proteinExistence type="predicted"/>
<accession>A0A0F9J522</accession>
<reference evidence="1" key="1">
    <citation type="journal article" date="2015" name="Nature">
        <title>Complex archaea that bridge the gap between prokaryotes and eukaryotes.</title>
        <authorList>
            <person name="Spang A."/>
            <person name="Saw J.H."/>
            <person name="Jorgensen S.L."/>
            <person name="Zaremba-Niedzwiedzka K."/>
            <person name="Martijn J."/>
            <person name="Lind A.E."/>
            <person name="van Eijk R."/>
            <person name="Schleper C."/>
            <person name="Guy L."/>
            <person name="Ettema T.J."/>
        </authorList>
    </citation>
    <scope>NUCLEOTIDE SEQUENCE</scope>
</reference>
<sequence length="28" mass="3411">MAGKFQPLSKKFWRKVAKRSGNQCWEWL</sequence>
<feature type="non-terminal residue" evidence="1">
    <location>
        <position position="28"/>
    </location>
</feature>
<name>A0A0F9J522_9ZZZZ</name>
<protein>
    <submittedName>
        <fullName evidence="1">Uncharacterized protein</fullName>
    </submittedName>
</protein>
<dbReference type="EMBL" id="LAZR01018969">
    <property type="protein sequence ID" value="KKL94272.1"/>
    <property type="molecule type" value="Genomic_DNA"/>
</dbReference>
<dbReference type="AlphaFoldDB" id="A0A0F9J522"/>
<organism evidence="1">
    <name type="scientific">marine sediment metagenome</name>
    <dbReference type="NCBI Taxonomy" id="412755"/>
    <lineage>
        <taxon>unclassified sequences</taxon>
        <taxon>metagenomes</taxon>
        <taxon>ecological metagenomes</taxon>
    </lineage>
</organism>
<comment type="caution">
    <text evidence="1">The sequence shown here is derived from an EMBL/GenBank/DDBJ whole genome shotgun (WGS) entry which is preliminary data.</text>
</comment>